<gene>
    <name evidence="2" type="ORF">TSPI_10142</name>
</gene>
<comment type="caution">
    <text evidence="2">The sequence shown here is derived from an EMBL/GenBank/DDBJ whole genome shotgun (WGS) entry which is preliminary data.</text>
</comment>
<accession>A0ABR3K8C8</accession>
<reference evidence="2 3" key="1">
    <citation type="submission" date="2024-07" db="EMBL/GenBank/DDBJ databases">
        <title>Enhanced genomic and transcriptomic resources for Trichinella pseudospiralis and T. spiralis underpin the discovery of pronounced molecular differences between stages and species.</title>
        <authorList>
            <person name="Pasi K.K."/>
            <person name="La Rosa G."/>
            <person name="Gomez-Morales M.A."/>
            <person name="Tosini F."/>
            <person name="Sumanam S."/>
            <person name="Young N.D."/>
            <person name="Chang B.C."/>
            <person name="Robin G.B."/>
        </authorList>
    </citation>
    <scope>NUCLEOTIDE SEQUENCE [LARGE SCALE GENOMIC DNA]</scope>
    <source>
        <strain evidence="2">ISS534</strain>
    </source>
</reference>
<name>A0ABR3K8C8_TRISP</name>
<sequence>MEVKNMNNSKRAVQIDSQQSRRAGRDRLDSNEVMVTRSDRSFVCDNHTSLDRTLALVLGLLYLPFPTASPPMDKVHQSAPGSSNTSERTDLVTRPRAVRSLADRAIPSREQNSSTIPSVGFIAAVRRLPQLDLQLATPPYSKAAVVKRRSDFRALSLFKQES</sequence>
<organism evidence="2 3">
    <name type="scientific">Trichinella spiralis</name>
    <name type="common">Trichina worm</name>
    <dbReference type="NCBI Taxonomy" id="6334"/>
    <lineage>
        <taxon>Eukaryota</taxon>
        <taxon>Metazoa</taxon>
        <taxon>Ecdysozoa</taxon>
        <taxon>Nematoda</taxon>
        <taxon>Enoplea</taxon>
        <taxon>Dorylaimia</taxon>
        <taxon>Trichinellida</taxon>
        <taxon>Trichinellidae</taxon>
        <taxon>Trichinella</taxon>
    </lineage>
</organism>
<proteinExistence type="predicted"/>
<feature type="region of interest" description="Disordered" evidence="1">
    <location>
        <begin position="1"/>
        <end position="30"/>
    </location>
</feature>
<feature type="compositionally biased region" description="Polar residues" evidence="1">
    <location>
        <begin position="1"/>
        <end position="21"/>
    </location>
</feature>
<evidence type="ECO:0000256" key="1">
    <source>
        <dbReference type="SAM" id="MobiDB-lite"/>
    </source>
</evidence>
<protein>
    <submittedName>
        <fullName evidence="2">MFS-type transporter YcxA</fullName>
    </submittedName>
</protein>
<keyword evidence="3" id="KW-1185">Reference proteome</keyword>
<dbReference type="EMBL" id="JBEUSY010000467">
    <property type="protein sequence ID" value="KAL1230912.1"/>
    <property type="molecule type" value="Genomic_DNA"/>
</dbReference>
<evidence type="ECO:0000313" key="3">
    <source>
        <dbReference type="Proteomes" id="UP001558632"/>
    </source>
</evidence>
<evidence type="ECO:0000313" key="2">
    <source>
        <dbReference type="EMBL" id="KAL1230912.1"/>
    </source>
</evidence>
<feature type="region of interest" description="Disordered" evidence="1">
    <location>
        <begin position="69"/>
        <end position="95"/>
    </location>
</feature>
<dbReference type="Proteomes" id="UP001558632">
    <property type="component" value="Unassembled WGS sequence"/>
</dbReference>